<evidence type="ECO:0000259" key="4">
    <source>
        <dbReference type="PROSITE" id="PS01124"/>
    </source>
</evidence>
<keyword evidence="2" id="KW-0238">DNA-binding</keyword>
<dbReference type="Proteomes" id="UP000664357">
    <property type="component" value="Unassembled WGS sequence"/>
</dbReference>
<dbReference type="InterPro" id="IPR018060">
    <property type="entry name" value="HTH_AraC"/>
</dbReference>
<accession>A0ABV0EIA2</accession>
<dbReference type="RefSeq" id="WP_207704134.1">
    <property type="nucleotide sequence ID" value="NZ_JAFREL020000001.1"/>
</dbReference>
<keyword evidence="3" id="KW-0804">Transcription</keyword>
<dbReference type="InterPro" id="IPR003313">
    <property type="entry name" value="AraC-bd"/>
</dbReference>
<dbReference type="InterPro" id="IPR009057">
    <property type="entry name" value="Homeodomain-like_sf"/>
</dbReference>
<evidence type="ECO:0000313" key="5">
    <source>
        <dbReference type="EMBL" id="MEO1768370.1"/>
    </source>
</evidence>
<evidence type="ECO:0000256" key="3">
    <source>
        <dbReference type="ARBA" id="ARBA00023163"/>
    </source>
</evidence>
<name>A0ABV0EIA2_9ENTE</name>
<keyword evidence="1" id="KW-0805">Transcription regulation</keyword>
<comment type="caution">
    <text evidence="5">The sequence shown here is derived from an EMBL/GenBank/DDBJ whole genome shotgun (WGS) entry which is preliminary data.</text>
</comment>
<proteinExistence type="predicted"/>
<gene>
    <name evidence="5" type="ORF">JZO67_000281</name>
</gene>
<evidence type="ECO:0000313" key="6">
    <source>
        <dbReference type="Proteomes" id="UP000664357"/>
    </source>
</evidence>
<dbReference type="InterPro" id="IPR014710">
    <property type="entry name" value="RmlC-like_jellyroll"/>
</dbReference>
<dbReference type="SUPFAM" id="SSF46689">
    <property type="entry name" value="Homeodomain-like"/>
    <property type="match status" value="2"/>
</dbReference>
<dbReference type="InterPro" id="IPR020449">
    <property type="entry name" value="Tscrpt_reg_AraC-type_HTH"/>
</dbReference>
<organism evidence="5 6">
    <name type="scientific">Candidatus Enterococcus ferrettii</name>
    <dbReference type="NCBI Taxonomy" id="2815324"/>
    <lineage>
        <taxon>Bacteria</taxon>
        <taxon>Bacillati</taxon>
        <taxon>Bacillota</taxon>
        <taxon>Bacilli</taxon>
        <taxon>Lactobacillales</taxon>
        <taxon>Enterococcaceae</taxon>
        <taxon>Enterococcus</taxon>
    </lineage>
</organism>
<dbReference type="PROSITE" id="PS01124">
    <property type="entry name" value="HTH_ARAC_FAMILY_2"/>
    <property type="match status" value="1"/>
</dbReference>
<sequence length="276" mass="32602">MFNSVGTFQTQELLSQELTLFECGFEDVKPREPYQYEKIDYYLIHFILEGEGLFFINDEVHRLSAGEGFVIPPDTKNNYYPLSGNPWSYRWIGIRGSQCETILKKAGLLEGSFTYKYNHLETIDTLFKAIYDFAESNQLYGAHAKIYEFFNCLIAQNEELLRFSTSEGEKYVLNAMDIIKQHYANNELQITDICDQIKIERSYLFKLFKRYITTSPQQYLIQFRLNKASELLRKTNYSIEEVAQLTGFSSYSHFSKIFSKYKGYSPHKFRLRYRVH</sequence>
<dbReference type="Gene3D" id="2.60.120.10">
    <property type="entry name" value="Jelly Rolls"/>
    <property type="match status" value="1"/>
</dbReference>
<dbReference type="Pfam" id="PF12833">
    <property type="entry name" value="HTH_18"/>
    <property type="match status" value="1"/>
</dbReference>
<keyword evidence="6" id="KW-1185">Reference proteome</keyword>
<evidence type="ECO:0000256" key="2">
    <source>
        <dbReference type="ARBA" id="ARBA00023125"/>
    </source>
</evidence>
<dbReference type="SMART" id="SM00342">
    <property type="entry name" value="HTH_ARAC"/>
    <property type="match status" value="1"/>
</dbReference>
<dbReference type="PROSITE" id="PS00041">
    <property type="entry name" value="HTH_ARAC_FAMILY_1"/>
    <property type="match status" value="1"/>
</dbReference>
<feature type="domain" description="HTH araC/xylS-type" evidence="4">
    <location>
        <begin position="173"/>
        <end position="272"/>
    </location>
</feature>
<reference evidence="5 6" key="2">
    <citation type="submission" date="2024-02" db="EMBL/GenBank/DDBJ databases">
        <title>The Genome Sequence of Enterococcus sp. DIV0159.</title>
        <authorList>
            <person name="Earl A."/>
            <person name="Manson A."/>
            <person name="Gilmore M."/>
            <person name="Sanders J."/>
            <person name="Shea T."/>
            <person name="Howe W."/>
            <person name="Livny J."/>
            <person name="Cuomo C."/>
            <person name="Neafsey D."/>
            <person name="Birren B."/>
        </authorList>
    </citation>
    <scope>NUCLEOTIDE SEQUENCE [LARGE SCALE GENOMIC DNA]</scope>
    <source>
        <strain evidence="5 6">665A</strain>
    </source>
</reference>
<dbReference type="PANTHER" id="PTHR43280:SF28">
    <property type="entry name" value="HTH-TYPE TRANSCRIPTIONAL ACTIVATOR RHAS"/>
    <property type="match status" value="1"/>
</dbReference>
<reference evidence="5 6" key="1">
    <citation type="submission" date="2021-03" db="EMBL/GenBank/DDBJ databases">
        <authorList>
            <person name="Gilmore M.S."/>
            <person name="Schwartzman J."/>
            <person name="Van Tyne D."/>
            <person name="Martin M."/>
            <person name="Earl A.M."/>
            <person name="Manson A.L."/>
            <person name="Straub T."/>
            <person name="Salamzade R."/>
            <person name="Saavedra J."/>
            <person name="Lebreton F."/>
            <person name="Prichula J."/>
            <person name="Schaufler K."/>
            <person name="Gaca A."/>
            <person name="Sgardioli B."/>
            <person name="Wagenaar J."/>
            <person name="Strong T."/>
        </authorList>
    </citation>
    <scope>NUCLEOTIDE SEQUENCE [LARGE SCALE GENOMIC DNA]</scope>
    <source>
        <strain evidence="5 6">665A</strain>
    </source>
</reference>
<dbReference type="SUPFAM" id="SSF51215">
    <property type="entry name" value="Regulatory protein AraC"/>
    <property type="match status" value="1"/>
</dbReference>
<dbReference type="PRINTS" id="PR00032">
    <property type="entry name" value="HTHARAC"/>
</dbReference>
<dbReference type="InterPro" id="IPR037923">
    <property type="entry name" value="HTH-like"/>
</dbReference>
<dbReference type="CDD" id="cd06986">
    <property type="entry name" value="cupin_MmsR-like_N"/>
    <property type="match status" value="1"/>
</dbReference>
<dbReference type="Pfam" id="PF02311">
    <property type="entry name" value="AraC_binding"/>
    <property type="match status" value="1"/>
</dbReference>
<protein>
    <recommendedName>
        <fullName evidence="4">HTH araC/xylS-type domain-containing protein</fullName>
    </recommendedName>
</protein>
<dbReference type="EMBL" id="JAFREL020000001">
    <property type="protein sequence ID" value="MEO1768370.1"/>
    <property type="molecule type" value="Genomic_DNA"/>
</dbReference>
<dbReference type="InterPro" id="IPR018062">
    <property type="entry name" value="HTH_AraC-typ_CS"/>
</dbReference>
<evidence type="ECO:0000256" key="1">
    <source>
        <dbReference type="ARBA" id="ARBA00023015"/>
    </source>
</evidence>
<dbReference type="Gene3D" id="1.10.10.60">
    <property type="entry name" value="Homeodomain-like"/>
    <property type="match status" value="2"/>
</dbReference>
<dbReference type="PANTHER" id="PTHR43280">
    <property type="entry name" value="ARAC-FAMILY TRANSCRIPTIONAL REGULATOR"/>
    <property type="match status" value="1"/>
</dbReference>